<feature type="domain" description="Calcineurin-like phosphoesterase" evidence="2">
    <location>
        <begin position="13"/>
        <end position="208"/>
    </location>
</feature>
<dbReference type="InterPro" id="IPR004843">
    <property type="entry name" value="Calcineurin-like_PHP"/>
</dbReference>
<name>A0A7R9L158_9ACAR</name>
<feature type="domain" description="Purple acid phosphatase C-terminal" evidence="3">
    <location>
        <begin position="234"/>
        <end position="288"/>
    </location>
</feature>
<keyword evidence="5" id="KW-1185">Reference proteome</keyword>
<dbReference type="InterPro" id="IPR029052">
    <property type="entry name" value="Metallo-depent_PP-like"/>
</dbReference>
<dbReference type="Gene3D" id="3.60.21.10">
    <property type="match status" value="1"/>
</dbReference>
<proteinExistence type="predicted"/>
<evidence type="ECO:0000256" key="1">
    <source>
        <dbReference type="ARBA" id="ARBA00023180"/>
    </source>
</evidence>
<dbReference type="Pfam" id="PF14008">
    <property type="entry name" value="Metallophos_C"/>
    <property type="match status" value="1"/>
</dbReference>
<organism evidence="4">
    <name type="scientific">Medioppia subpectinata</name>
    <dbReference type="NCBI Taxonomy" id="1979941"/>
    <lineage>
        <taxon>Eukaryota</taxon>
        <taxon>Metazoa</taxon>
        <taxon>Ecdysozoa</taxon>
        <taxon>Arthropoda</taxon>
        <taxon>Chelicerata</taxon>
        <taxon>Arachnida</taxon>
        <taxon>Acari</taxon>
        <taxon>Acariformes</taxon>
        <taxon>Sarcoptiformes</taxon>
        <taxon>Oribatida</taxon>
        <taxon>Brachypylina</taxon>
        <taxon>Oppioidea</taxon>
        <taxon>Oppiidae</taxon>
        <taxon>Medioppia</taxon>
    </lineage>
</organism>
<dbReference type="InterPro" id="IPR025733">
    <property type="entry name" value="PAPs_C"/>
</dbReference>
<dbReference type="PANTHER" id="PTHR45867">
    <property type="entry name" value="PURPLE ACID PHOSPHATASE"/>
    <property type="match status" value="1"/>
</dbReference>
<dbReference type="EMBL" id="OC864813">
    <property type="protein sequence ID" value="CAD7631952.1"/>
    <property type="molecule type" value="Genomic_DNA"/>
</dbReference>
<dbReference type="GO" id="GO:0016787">
    <property type="term" value="F:hydrolase activity"/>
    <property type="evidence" value="ECO:0007669"/>
    <property type="project" value="InterPro"/>
</dbReference>
<dbReference type="AlphaFoldDB" id="A0A7R9L158"/>
<gene>
    <name evidence="4" type="ORF">OSB1V03_LOCUS12359</name>
</gene>
<dbReference type="CDD" id="cd00839">
    <property type="entry name" value="MPP_PAPs"/>
    <property type="match status" value="1"/>
</dbReference>
<evidence type="ECO:0000259" key="3">
    <source>
        <dbReference type="Pfam" id="PF14008"/>
    </source>
</evidence>
<evidence type="ECO:0000313" key="4">
    <source>
        <dbReference type="EMBL" id="CAD7631952.1"/>
    </source>
</evidence>
<dbReference type="PANTHER" id="PTHR45867:SF3">
    <property type="entry name" value="ACID PHOSPHATASE TYPE 7"/>
    <property type="match status" value="1"/>
</dbReference>
<dbReference type="Proteomes" id="UP000759131">
    <property type="component" value="Unassembled WGS sequence"/>
</dbReference>
<dbReference type="Pfam" id="PF00149">
    <property type="entry name" value="Metallophos"/>
    <property type="match status" value="1"/>
</dbReference>
<dbReference type="EMBL" id="CAJPIZ010010238">
    <property type="protein sequence ID" value="CAG2112382.1"/>
    <property type="molecule type" value="Genomic_DNA"/>
</dbReference>
<evidence type="ECO:0000313" key="5">
    <source>
        <dbReference type="Proteomes" id="UP000759131"/>
    </source>
</evidence>
<dbReference type="InterPro" id="IPR041792">
    <property type="entry name" value="MPP_PAP"/>
</dbReference>
<reference evidence="4" key="1">
    <citation type="submission" date="2020-11" db="EMBL/GenBank/DDBJ databases">
        <authorList>
            <person name="Tran Van P."/>
        </authorList>
    </citation>
    <scope>NUCLEOTIDE SEQUENCE</scope>
</reference>
<keyword evidence="1" id="KW-0325">Glycoprotein</keyword>
<evidence type="ECO:0008006" key="6">
    <source>
        <dbReference type="Google" id="ProtNLM"/>
    </source>
</evidence>
<accession>A0A7R9L158</accession>
<dbReference type="OrthoDB" id="6477514at2759"/>
<sequence>MGVDNGRAIPSLIKNSQNGKFDAVIHIGDIGYNLYAYNGRIGDAFMNAIQPFAAIVPYMVIPGNHEYTCYDDKCPGDNGMSYETRFKMPQNTNNMYYTFTLGPALFVAINTEVYFETEMSDLEVSQRQKKWLRQVLREANLPENRARHPWIIVYGHRPLYCTALAECREGMTFFKREGNGTVGSLYDIDDILYDYGVDLAFWGHQHYYERMFPVYNQTAYRNSMYENAFVNPRATVHIVSGTGGMESKTEEFNPTPSLWSAFRSSAYGYTRFSVLNKTHLYLEQIDVDRASFRYKWEINAILCKYFWGRGINSHEMEFIPDLTDFFAIRQLEVSDNE</sequence>
<dbReference type="SUPFAM" id="SSF56300">
    <property type="entry name" value="Metallo-dependent phosphatases"/>
    <property type="match status" value="1"/>
</dbReference>
<protein>
    <recommendedName>
        <fullName evidence="6">Purple acid phosphatase</fullName>
    </recommendedName>
</protein>
<evidence type="ECO:0000259" key="2">
    <source>
        <dbReference type="Pfam" id="PF00149"/>
    </source>
</evidence>